<dbReference type="GO" id="GO:0006412">
    <property type="term" value="P:translation"/>
    <property type="evidence" value="ECO:0007669"/>
    <property type="project" value="UniProtKB-UniRule"/>
</dbReference>
<keyword evidence="6" id="KW-0699">rRNA-binding</keyword>
<comment type="similarity">
    <text evidence="1 6">Belongs to the universal ribosomal protein uL4 family.</text>
</comment>
<dbReference type="Proteomes" id="UP000665020">
    <property type="component" value="Chromosome"/>
</dbReference>
<accession>A0A8A7KIA2</accession>
<keyword evidence="9" id="KW-1185">Reference proteome</keyword>
<dbReference type="Gene3D" id="3.40.1370.10">
    <property type="match status" value="1"/>
</dbReference>
<protein>
    <recommendedName>
        <fullName evidence="5 6">Large ribosomal subunit protein uL4</fullName>
    </recommendedName>
</protein>
<dbReference type="AlphaFoldDB" id="A0A8A7KIA2"/>
<feature type="region of interest" description="Disordered" evidence="7">
    <location>
        <begin position="43"/>
        <end position="77"/>
    </location>
</feature>
<dbReference type="Pfam" id="PF00573">
    <property type="entry name" value="Ribosomal_L4"/>
    <property type="match status" value="1"/>
</dbReference>
<dbReference type="NCBIfam" id="TIGR03953">
    <property type="entry name" value="rplD_bact"/>
    <property type="match status" value="1"/>
</dbReference>
<dbReference type="InterPro" id="IPR023574">
    <property type="entry name" value="Ribosomal_uL4_dom_sf"/>
</dbReference>
<comment type="function">
    <text evidence="6">One of the primary rRNA binding proteins, this protein initially binds near the 5'-end of the 23S rRNA. It is important during the early stages of 50S assembly. It makes multiple contacts with different domains of the 23S rRNA in the assembled 50S subunit and ribosome.</text>
</comment>
<comment type="subunit">
    <text evidence="2 6">Part of the 50S ribosomal subunit.</text>
</comment>
<evidence type="ECO:0000256" key="7">
    <source>
        <dbReference type="SAM" id="MobiDB-lite"/>
    </source>
</evidence>
<reference evidence="8" key="1">
    <citation type="submission" date="2019-12" db="EMBL/GenBank/DDBJ databases">
        <authorList>
            <person name="zhang j."/>
            <person name="sun C.M."/>
        </authorList>
    </citation>
    <scope>NUCLEOTIDE SEQUENCE</scope>
    <source>
        <strain evidence="8">NS-1</strain>
    </source>
</reference>
<evidence type="ECO:0000313" key="8">
    <source>
        <dbReference type="EMBL" id="QTL99299.1"/>
    </source>
</evidence>
<organism evidence="8 9">
    <name type="scientific">Iocasia fonsfrigidae</name>
    <dbReference type="NCBI Taxonomy" id="2682810"/>
    <lineage>
        <taxon>Bacteria</taxon>
        <taxon>Bacillati</taxon>
        <taxon>Bacillota</taxon>
        <taxon>Clostridia</taxon>
        <taxon>Halanaerobiales</taxon>
        <taxon>Halanaerobiaceae</taxon>
        <taxon>Iocasia</taxon>
    </lineage>
</organism>
<keyword evidence="6" id="KW-0694">RNA-binding</keyword>
<dbReference type="HAMAP" id="MF_01328_B">
    <property type="entry name" value="Ribosomal_uL4_B"/>
    <property type="match status" value="1"/>
</dbReference>
<evidence type="ECO:0000256" key="2">
    <source>
        <dbReference type="ARBA" id="ARBA00011838"/>
    </source>
</evidence>
<comment type="function">
    <text evidence="6">Forms part of the polypeptide exit tunnel.</text>
</comment>
<dbReference type="InterPro" id="IPR002136">
    <property type="entry name" value="Ribosomal_uL4"/>
</dbReference>
<dbReference type="PANTHER" id="PTHR10746">
    <property type="entry name" value="50S RIBOSOMAL PROTEIN L4"/>
    <property type="match status" value="1"/>
</dbReference>
<dbReference type="EMBL" id="CP046640">
    <property type="protein sequence ID" value="QTL99299.1"/>
    <property type="molecule type" value="Genomic_DNA"/>
</dbReference>
<keyword evidence="4 6" id="KW-0687">Ribonucleoprotein</keyword>
<evidence type="ECO:0000256" key="5">
    <source>
        <dbReference type="ARBA" id="ARBA00035244"/>
    </source>
</evidence>
<name>A0A8A7KIA2_9FIRM</name>
<feature type="compositionally biased region" description="Basic residues" evidence="7">
    <location>
        <begin position="60"/>
        <end position="77"/>
    </location>
</feature>
<dbReference type="KEGG" id="ifn:GM661_15725"/>
<dbReference type="RefSeq" id="WP_125991714.1">
    <property type="nucleotide sequence ID" value="NZ_CP046640.1"/>
</dbReference>
<evidence type="ECO:0000256" key="4">
    <source>
        <dbReference type="ARBA" id="ARBA00023274"/>
    </source>
</evidence>
<evidence type="ECO:0000256" key="3">
    <source>
        <dbReference type="ARBA" id="ARBA00022980"/>
    </source>
</evidence>
<dbReference type="SUPFAM" id="SSF52166">
    <property type="entry name" value="Ribosomal protein L4"/>
    <property type="match status" value="1"/>
</dbReference>
<evidence type="ECO:0000256" key="6">
    <source>
        <dbReference type="HAMAP-Rule" id="MF_01328"/>
    </source>
</evidence>
<dbReference type="GO" id="GO:0019843">
    <property type="term" value="F:rRNA binding"/>
    <property type="evidence" value="ECO:0007669"/>
    <property type="project" value="UniProtKB-UniRule"/>
</dbReference>
<dbReference type="GO" id="GO:0003735">
    <property type="term" value="F:structural constituent of ribosome"/>
    <property type="evidence" value="ECO:0007669"/>
    <property type="project" value="InterPro"/>
</dbReference>
<evidence type="ECO:0000313" key="9">
    <source>
        <dbReference type="Proteomes" id="UP000665020"/>
    </source>
</evidence>
<proteinExistence type="inferred from homology"/>
<gene>
    <name evidence="6 8" type="primary">rplD</name>
    <name evidence="8" type="ORF">GM661_15725</name>
</gene>
<dbReference type="GO" id="GO:1990904">
    <property type="term" value="C:ribonucleoprotein complex"/>
    <property type="evidence" value="ECO:0007669"/>
    <property type="project" value="UniProtKB-KW"/>
</dbReference>
<keyword evidence="3 6" id="KW-0689">Ribosomal protein</keyword>
<dbReference type="InterPro" id="IPR013005">
    <property type="entry name" value="Ribosomal_uL4-like"/>
</dbReference>
<evidence type="ECO:0000256" key="1">
    <source>
        <dbReference type="ARBA" id="ARBA00010528"/>
    </source>
</evidence>
<dbReference type="GO" id="GO:0005840">
    <property type="term" value="C:ribosome"/>
    <property type="evidence" value="ECO:0007669"/>
    <property type="project" value="UniProtKB-KW"/>
</dbReference>
<dbReference type="PANTHER" id="PTHR10746:SF6">
    <property type="entry name" value="LARGE RIBOSOMAL SUBUNIT PROTEIN UL4M"/>
    <property type="match status" value="1"/>
</dbReference>
<sequence length="209" mass="23130">MPQIAKYDTTGKEVGNIDLADSIFNDDINEHVVHEVINAQLAGRRQGTASTKTRGEVRGGGRKPWRQKGTGRARHGSIRSPLWVGGGTVFGPKPRSYNKSLNKKVKKIALRSILSDKVQSDSVLVIDELEFVKPQTKQMVEILDNFNLGEAKVLIIIPEKDENVYLSVRNIPGVKTLLVSSLNAYDLLNNDFIIITKEAVAKIEEVLAK</sequence>